<dbReference type="EMBL" id="VSSQ01119992">
    <property type="protein sequence ID" value="MPN53159.1"/>
    <property type="molecule type" value="Genomic_DNA"/>
</dbReference>
<name>A0A645IS05_9ZZZZ</name>
<dbReference type="AlphaFoldDB" id="A0A645IS05"/>
<proteinExistence type="predicted"/>
<accession>A0A645IS05</accession>
<comment type="caution">
    <text evidence="1">The sequence shown here is derived from an EMBL/GenBank/DDBJ whole genome shotgun (WGS) entry which is preliminary data.</text>
</comment>
<organism evidence="1">
    <name type="scientific">bioreactor metagenome</name>
    <dbReference type="NCBI Taxonomy" id="1076179"/>
    <lineage>
        <taxon>unclassified sequences</taxon>
        <taxon>metagenomes</taxon>
        <taxon>ecological metagenomes</taxon>
    </lineage>
</organism>
<reference evidence="1" key="1">
    <citation type="submission" date="2019-08" db="EMBL/GenBank/DDBJ databases">
        <authorList>
            <person name="Kucharzyk K."/>
            <person name="Murdoch R.W."/>
            <person name="Higgins S."/>
            <person name="Loffler F."/>
        </authorList>
    </citation>
    <scope>NUCLEOTIDE SEQUENCE</scope>
</reference>
<gene>
    <name evidence="1" type="ORF">SDC9_200823</name>
</gene>
<evidence type="ECO:0000313" key="1">
    <source>
        <dbReference type="EMBL" id="MPN53159.1"/>
    </source>
</evidence>
<protein>
    <submittedName>
        <fullName evidence="1">Uncharacterized protein</fullName>
    </submittedName>
</protein>
<sequence>MGGTRIRSAFGNEILIRDIMRFRRIQQKFAHPFQGDHAGILNPQKETFSQMPERILGRRQIVRSGAVHREEQIGLEFVNGPLCPAQSDLFLNICAGDQCVRQLFIFQCFQRFQNNRVPVAVVPRF</sequence>